<reference evidence="2 3" key="1">
    <citation type="submission" date="2017-02" db="EMBL/GenBank/DDBJ databases">
        <title>Complete genome sequences of Mycobacterium kansasii strains isolated from rhesus macaques.</title>
        <authorList>
            <person name="Panda A."/>
            <person name="Nagaraj S."/>
            <person name="Zhao X."/>
            <person name="Tettelin H."/>
            <person name="Detolla L.J."/>
        </authorList>
    </citation>
    <scope>NUCLEOTIDE SEQUENCE [LARGE SCALE GENOMIC DNA]</scope>
    <source>
        <strain evidence="2 3">11-3813</strain>
    </source>
</reference>
<accession>A0A1V3XB58</accession>
<dbReference type="AlphaFoldDB" id="A0A1V3XB58"/>
<sequence>MGIIQTPVVSHFFGCTPLGPVAWTGVFGATAGATVVSVLAPKWLASTIGLAPDDDQE</sequence>
<keyword evidence="4" id="KW-1185">Reference proteome</keyword>
<dbReference type="EMBL" id="MVBM01000003">
    <property type="protein sequence ID" value="OOK76338.1"/>
    <property type="molecule type" value="Genomic_DNA"/>
</dbReference>
<reference evidence="1 4" key="2">
    <citation type="submission" date="2020-07" db="EMBL/GenBank/DDBJ databases">
        <title>Mycobacterium kansasii (former subtype) with zoonotic potential isolated from diseased indoor pet cat, Japan.</title>
        <authorList>
            <person name="Fukano H."/>
            <person name="Terazono T."/>
            <person name="Hoshino Y."/>
        </authorList>
    </citation>
    <scope>NUCLEOTIDE SEQUENCE [LARGE SCALE GENOMIC DNA]</scope>
    <source>
        <strain evidence="1 4">Kuro-I</strain>
    </source>
</reference>
<dbReference type="Proteomes" id="UP000189229">
    <property type="component" value="Unassembled WGS sequence"/>
</dbReference>
<organism evidence="2 3">
    <name type="scientific">Mycobacterium kansasii</name>
    <dbReference type="NCBI Taxonomy" id="1768"/>
    <lineage>
        <taxon>Bacteria</taxon>
        <taxon>Bacillati</taxon>
        <taxon>Actinomycetota</taxon>
        <taxon>Actinomycetes</taxon>
        <taxon>Mycobacteriales</taxon>
        <taxon>Mycobacteriaceae</taxon>
        <taxon>Mycobacterium</taxon>
    </lineage>
</organism>
<name>A0A1V3XB58_MYCKA</name>
<dbReference type="EMBL" id="AP023343">
    <property type="protein sequence ID" value="BCI92179.1"/>
    <property type="molecule type" value="Genomic_DNA"/>
</dbReference>
<dbReference type="Proteomes" id="UP000516380">
    <property type="component" value="Chromosome"/>
</dbReference>
<evidence type="ECO:0000313" key="3">
    <source>
        <dbReference type="Proteomes" id="UP000189229"/>
    </source>
</evidence>
<evidence type="ECO:0000313" key="1">
    <source>
        <dbReference type="EMBL" id="BCI92179.1"/>
    </source>
</evidence>
<evidence type="ECO:0000313" key="4">
    <source>
        <dbReference type="Proteomes" id="UP000516380"/>
    </source>
</evidence>
<evidence type="ECO:0000313" key="2">
    <source>
        <dbReference type="EMBL" id="OOK76338.1"/>
    </source>
</evidence>
<protein>
    <submittedName>
        <fullName evidence="2">Putative cation-transporting ATPase I domain protein</fullName>
    </submittedName>
</protein>
<gene>
    <name evidence="2" type="ORF">BZL30_4266</name>
    <name evidence="1" type="ORF">NIIDMKKI_73850</name>
</gene>
<proteinExistence type="predicted"/>